<evidence type="ECO:0000256" key="2">
    <source>
        <dbReference type="SAM" id="SignalP"/>
    </source>
</evidence>
<sequence length="156" mass="18331">MKKLLLLLSLFLISISYGQDKPGQILPDITCCDSLIKVKQDVTQLLDELDSRKKEYIITVEKLIVENRTLRKIMKGYLFQIDSILTENVNQSEENERLKNDTILLSKEKEQLELEVQALKIRNKEVNQELLDLKTENEKLKKELLKEEEERTIKTE</sequence>
<reference evidence="3 4" key="1">
    <citation type="submission" date="2016-10" db="EMBL/GenBank/DDBJ databases">
        <authorList>
            <person name="de Groot N.N."/>
        </authorList>
    </citation>
    <scope>NUCLEOTIDE SEQUENCE [LARGE SCALE GENOMIC DNA]</scope>
    <source>
        <strain evidence="3 4">CGMCC 1.7005</strain>
    </source>
</reference>
<dbReference type="AlphaFoldDB" id="A0A1I6XZ98"/>
<feature type="signal peptide" evidence="2">
    <location>
        <begin position="1"/>
        <end position="18"/>
    </location>
</feature>
<gene>
    <name evidence="3" type="ORF">SAMN05216474_0548</name>
</gene>
<name>A0A1I6XZ98_9FLAO</name>
<feature type="chain" id="PRO_5014750963" evidence="2">
    <location>
        <begin position="19"/>
        <end position="156"/>
    </location>
</feature>
<dbReference type="RefSeq" id="WP_090246061.1">
    <property type="nucleotide sequence ID" value="NZ_FPAS01000001.1"/>
</dbReference>
<evidence type="ECO:0000313" key="4">
    <source>
        <dbReference type="Proteomes" id="UP000236454"/>
    </source>
</evidence>
<dbReference type="STRING" id="477690.SAMN05216474_0548"/>
<accession>A0A1I6XZ98</accession>
<feature type="coiled-coil region" evidence="1">
    <location>
        <begin position="81"/>
        <end position="150"/>
    </location>
</feature>
<protein>
    <submittedName>
        <fullName evidence="3">Uncharacterized protein</fullName>
    </submittedName>
</protein>
<keyword evidence="1" id="KW-0175">Coiled coil</keyword>
<dbReference type="EMBL" id="FPAS01000001">
    <property type="protein sequence ID" value="SFT43486.1"/>
    <property type="molecule type" value="Genomic_DNA"/>
</dbReference>
<evidence type="ECO:0000256" key="1">
    <source>
        <dbReference type="SAM" id="Coils"/>
    </source>
</evidence>
<evidence type="ECO:0000313" key="3">
    <source>
        <dbReference type="EMBL" id="SFT43486.1"/>
    </source>
</evidence>
<keyword evidence="4" id="KW-1185">Reference proteome</keyword>
<dbReference type="Proteomes" id="UP000236454">
    <property type="component" value="Unassembled WGS sequence"/>
</dbReference>
<keyword evidence="2" id="KW-0732">Signal</keyword>
<organism evidence="3 4">
    <name type="scientific">Lishizhenia tianjinensis</name>
    <dbReference type="NCBI Taxonomy" id="477690"/>
    <lineage>
        <taxon>Bacteria</taxon>
        <taxon>Pseudomonadati</taxon>
        <taxon>Bacteroidota</taxon>
        <taxon>Flavobacteriia</taxon>
        <taxon>Flavobacteriales</taxon>
        <taxon>Crocinitomicaceae</taxon>
        <taxon>Lishizhenia</taxon>
    </lineage>
</organism>
<proteinExistence type="predicted"/>